<evidence type="ECO:0000256" key="2">
    <source>
        <dbReference type="SAM" id="Phobius"/>
    </source>
</evidence>
<accession>A0A504XIB2</accession>
<keyword evidence="2" id="KW-1133">Transmembrane helix</keyword>
<feature type="transmembrane region" description="Helical" evidence="2">
    <location>
        <begin position="69"/>
        <end position="90"/>
    </location>
</feature>
<dbReference type="InterPro" id="IPR026721">
    <property type="entry name" value="TMEM18"/>
</dbReference>
<feature type="transmembrane region" description="Helical" evidence="2">
    <location>
        <begin position="138"/>
        <end position="158"/>
    </location>
</feature>
<evidence type="ECO:0000313" key="5">
    <source>
        <dbReference type="Proteomes" id="UP000318821"/>
    </source>
</evidence>
<dbReference type="AlphaFoldDB" id="A0A504XIB2"/>
<evidence type="ECO:0000256" key="1">
    <source>
        <dbReference type="SAM" id="MobiDB-lite"/>
    </source>
</evidence>
<dbReference type="Proteomes" id="UP000318821">
    <property type="component" value="Unassembled WGS sequence"/>
</dbReference>
<dbReference type="VEuPathDB" id="TriTrypDB:LdBPK_323880.1"/>
<dbReference type="Pfam" id="PF14770">
    <property type="entry name" value="TMEM18"/>
    <property type="match status" value="1"/>
</dbReference>
<gene>
    <name evidence="4" type="ORF">CGC20_35215</name>
    <name evidence="3" type="ORF">LDHU3_32.5010</name>
</gene>
<dbReference type="VEuPathDB" id="TriTrypDB:LDHU3_32.5010"/>
<dbReference type="EMBL" id="RHLD01000003">
    <property type="protein sequence ID" value="TPP47388.1"/>
    <property type="molecule type" value="Genomic_DNA"/>
</dbReference>
<feature type="transmembrane region" description="Helical" evidence="2">
    <location>
        <begin position="97"/>
        <end position="118"/>
    </location>
</feature>
<reference evidence="5" key="1">
    <citation type="submission" date="2019-02" db="EMBL/GenBank/DDBJ databases">
        <title>FDA dAtabase for Regulatory Grade micrObial Sequences (FDA-ARGOS): Supporting development and validation of Infectious Disease Dx tests.</title>
        <authorList>
            <person name="Duncan R."/>
            <person name="Fisher C."/>
            <person name="Tallon L."/>
            <person name="Sadzewicz L."/>
            <person name="Sengamalay N."/>
            <person name="Ott S."/>
            <person name="Godinez A."/>
            <person name="Nagaraj S."/>
            <person name="Vavikolanu K."/>
            <person name="Vyas G."/>
            <person name="Nadendla S."/>
            <person name="Aluvathingal J."/>
            <person name="Sichtig H."/>
        </authorList>
    </citation>
    <scope>NUCLEOTIDE SEQUENCE [LARGE SCALE GENOMIC DNA]</scope>
    <source>
        <strain evidence="5">FDAARGOS_360</strain>
    </source>
</reference>
<sequence length="205" mass="22911">MSFLASLQEWLSSVEDEFWTAHNEVMEATGARAFIDAAAASSLSIGSLAEGFLREIYNFYTAVNWSEPFFRYLGVFHAVVWVAAITATWGAVSDERIMVVCAVLGVLVLSGIPANSYAGRHAERLFQEPGVNYFTEDGTMMMVVYLLPLLVLLVYLQLRQGYRVVSLMVQLKRAQLRRRMRQEARRESCGGAHGEEAAGDSKKMQ</sequence>
<organism evidence="4 5">
    <name type="scientific">Leishmania donovani</name>
    <dbReference type="NCBI Taxonomy" id="5661"/>
    <lineage>
        <taxon>Eukaryota</taxon>
        <taxon>Discoba</taxon>
        <taxon>Euglenozoa</taxon>
        <taxon>Kinetoplastea</taxon>
        <taxon>Metakinetoplastina</taxon>
        <taxon>Trypanosomatida</taxon>
        <taxon>Trypanosomatidae</taxon>
        <taxon>Leishmaniinae</taxon>
        <taxon>Leishmania</taxon>
    </lineage>
</organism>
<dbReference type="VEuPathDB" id="TriTrypDB:LdCL_320044800"/>
<keyword evidence="2 4" id="KW-0812">Transmembrane</keyword>
<dbReference type="Proteomes" id="UP000601710">
    <property type="component" value="Chromosome 32"/>
</dbReference>
<keyword evidence="2" id="KW-0472">Membrane</keyword>
<feature type="region of interest" description="Disordered" evidence="1">
    <location>
        <begin position="184"/>
        <end position="205"/>
    </location>
</feature>
<name>A0A504XIB2_LEIDO</name>
<reference evidence="4" key="2">
    <citation type="submission" date="2019-02" db="EMBL/GenBank/DDBJ databases">
        <title>FDA dAtabase for Regulatory Grade micrObial Sequences (FDA-ARGOS): Supporting development and validation of Infectious Disease Dx tests.</title>
        <authorList>
            <person name="Duncan R."/>
            <person name="Fisher C."/>
            <person name="Tallon L.J."/>
            <person name="Sadzewicz L."/>
            <person name="Sengamalay N."/>
            <person name="Ott S."/>
            <person name="Godinez A."/>
            <person name="Nagaraj S."/>
            <person name="Nadendla S."/>
            <person name="Sichtig H."/>
        </authorList>
    </citation>
    <scope>NUCLEOTIDE SEQUENCE</scope>
    <source>
        <strain evidence="4">FDAARGOS_360</strain>
    </source>
</reference>
<proteinExistence type="predicted"/>
<evidence type="ECO:0000313" key="4">
    <source>
        <dbReference type="EMBL" id="TPP47388.1"/>
    </source>
</evidence>
<reference evidence="3" key="3">
    <citation type="submission" date="2020-06" db="EMBL/GenBank/DDBJ databases">
        <authorList>
            <person name="Camacho E."/>
            <person name="Gonzalez-de la Fuente S."/>
            <person name="Rastrojo A."/>
            <person name="Peiro-Pastor R."/>
            <person name="Solana JC."/>
            <person name="Tabera L."/>
            <person name="Gamarro F."/>
            <person name="Carrasco-Ramiro F."/>
            <person name="Requena JM."/>
            <person name="Aguado B."/>
        </authorList>
    </citation>
    <scope>NUCLEOTIDE SEQUENCE</scope>
</reference>
<protein>
    <submittedName>
        <fullName evidence="4">Transmembrane protein 18 family protein</fullName>
    </submittedName>
    <submittedName>
        <fullName evidence="3">Transmembrane_protein_18_putative/Pfam:PF14770</fullName>
    </submittedName>
</protein>
<dbReference type="EMBL" id="LR812652">
    <property type="protein sequence ID" value="CAC5433152.1"/>
    <property type="molecule type" value="Genomic_DNA"/>
</dbReference>
<evidence type="ECO:0000313" key="3">
    <source>
        <dbReference type="EMBL" id="CAC5433152.1"/>
    </source>
</evidence>